<feature type="signal peptide" evidence="1">
    <location>
        <begin position="1"/>
        <end position="17"/>
    </location>
</feature>
<feature type="domain" description="SGNH hydrolase-type esterase" evidence="2">
    <location>
        <begin position="26"/>
        <end position="204"/>
    </location>
</feature>
<sequence length="247" mass="25569">MIAQTLVTLALATPSLAAAALRIFPLGASVTYGVGSPAGNSYRKPLLDILASANHTVTYVGRSRNGNFPNNQVEATSGFVLSQIAAAARIATPMFLPNLILIEAGTNDCNSGALVTDAGTNMTVLIEDLWGLSPGVTIVVAALGVNKVEAQDVCRVDVNAQYRGMVERLAGNGGRVVLADMRSAEGFTVEDLADTRHPNDRGYAKMAVVWNRGIGEALGKGMVGMPVGDGNSLDGGEEMVLAVGALN</sequence>
<name>A0AA39WS51_9PEZI</name>
<protein>
    <submittedName>
        <fullName evidence="3">GDSL-like Lipase/Acylhydrolase</fullName>
    </submittedName>
</protein>
<evidence type="ECO:0000259" key="2">
    <source>
        <dbReference type="Pfam" id="PF13472"/>
    </source>
</evidence>
<proteinExistence type="predicted"/>
<organism evidence="3 4">
    <name type="scientific">Immersiella caudata</name>
    <dbReference type="NCBI Taxonomy" id="314043"/>
    <lineage>
        <taxon>Eukaryota</taxon>
        <taxon>Fungi</taxon>
        <taxon>Dikarya</taxon>
        <taxon>Ascomycota</taxon>
        <taxon>Pezizomycotina</taxon>
        <taxon>Sordariomycetes</taxon>
        <taxon>Sordariomycetidae</taxon>
        <taxon>Sordariales</taxon>
        <taxon>Lasiosphaeriaceae</taxon>
        <taxon>Immersiella</taxon>
    </lineage>
</organism>
<accession>A0AA39WS51</accession>
<dbReference type="Gene3D" id="3.40.50.1110">
    <property type="entry name" value="SGNH hydrolase"/>
    <property type="match status" value="1"/>
</dbReference>
<evidence type="ECO:0000256" key="1">
    <source>
        <dbReference type="SAM" id="SignalP"/>
    </source>
</evidence>
<keyword evidence="4" id="KW-1185">Reference proteome</keyword>
<comment type="caution">
    <text evidence="3">The sequence shown here is derived from an EMBL/GenBank/DDBJ whole genome shotgun (WGS) entry which is preliminary data.</text>
</comment>
<dbReference type="InterPro" id="IPR036514">
    <property type="entry name" value="SGNH_hydro_sf"/>
</dbReference>
<dbReference type="InterPro" id="IPR013830">
    <property type="entry name" value="SGNH_hydro"/>
</dbReference>
<dbReference type="PANTHER" id="PTHR30383:SF31">
    <property type="entry name" value="SGNH HYDROLASE-TYPE ESTERASE DOMAIN-CONTAINING PROTEIN-RELATED"/>
    <property type="match status" value="1"/>
</dbReference>
<evidence type="ECO:0000313" key="3">
    <source>
        <dbReference type="EMBL" id="KAK0620583.1"/>
    </source>
</evidence>
<gene>
    <name evidence="3" type="ORF">B0T14DRAFT_497087</name>
</gene>
<dbReference type="PANTHER" id="PTHR30383">
    <property type="entry name" value="THIOESTERASE 1/PROTEASE 1/LYSOPHOSPHOLIPASE L1"/>
    <property type="match status" value="1"/>
</dbReference>
<dbReference type="InterPro" id="IPR051532">
    <property type="entry name" value="Ester_Hydrolysis_Enzymes"/>
</dbReference>
<dbReference type="GO" id="GO:0004622">
    <property type="term" value="F:phosphatidylcholine lysophospholipase activity"/>
    <property type="evidence" value="ECO:0007669"/>
    <property type="project" value="TreeGrafter"/>
</dbReference>
<keyword evidence="1" id="KW-0732">Signal</keyword>
<dbReference type="Proteomes" id="UP001175000">
    <property type="component" value="Unassembled WGS sequence"/>
</dbReference>
<dbReference type="EMBL" id="JAULSU010000004">
    <property type="protein sequence ID" value="KAK0620583.1"/>
    <property type="molecule type" value="Genomic_DNA"/>
</dbReference>
<reference evidence="3" key="1">
    <citation type="submission" date="2023-06" db="EMBL/GenBank/DDBJ databases">
        <title>Genome-scale phylogeny and comparative genomics of the fungal order Sordariales.</title>
        <authorList>
            <consortium name="Lawrence Berkeley National Laboratory"/>
            <person name="Hensen N."/>
            <person name="Bonometti L."/>
            <person name="Westerberg I."/>
            <person name="Brannstrom I.O."/>
            <person name="Guillou S."/>
            <person name="Cros-Aarteil S."/>
            <person name="Calhoun S."/>
            <person name="Haridas S."/>
            <person name="Kuo A."/>
            <person name="Mondo S."/>
            <person name="Pangilinan J."/>
            <person name="Riley R."/>
            <person name="Labutti K."/>
            <person name="Andreopoulos B."/>
            <person name="Lipzen A."/>
            <person name="Chen C."/>
            <person name="Yanf M."/>
            <person name="Daum C."/>
            <person name="Ng V."/>
            <person name="Clum A."/>
            <person name="Steindorff A."/>
            <person name="Ohm R."/>
            <person name="Martin F."/>
            <person name="Silar P."/>
            <person name="Natvig D."/>
            <person name="Lalanne C."/>
            <person name="Gautier V."/>
            <person name="Ament-Velasquez S.L."/>
            <person name="Kruys A."/>
            <person name="Hutchinson M.I."/>
            <person name="Powell A.J."/>
            <person name="Barry K."/>
            <person name="Miller A.N."/>
            <person name="Grigoriev I.V."/>
            <person name="Debuchy R."/>
            <person name="Gladieux P."/>
            <person name="Thoren M.H."/>
            <person name="Johannesson H."/>
        </authorList>
    </citation>
    <scope>NUCLEOTIDE SEQUENCE</scope>
    <source>
        <strain evidence="3">CBS 606.72</strain>
    </source>
</reference>
<feature type="chain" id="PRO_5041411011" evidence="1">
    <location>
        <begin position="18"/>
        <end position="247"/>
    </location>
</feature>
<dbReference type="Pfam" id="PF13472">
    <property type="entry name" value="Lipase_GDSL_2"/>
    <property type="match status" value="1"/>
</dbReference>
<dbReference type="SUPFAM" id="SSF52266">
    <property type="entry name" value="SGNH hydrolase"/>
    <property type="match status" value="1"/>
</dbReference>
<dbReference type="AlphaFoldDB" id="A0AA39WS51"/>
<evidence type="ECO:0000313" key="4">
    <source>
        <dbReference type="Proteomes" id="UP001175000"/>
    </source>
</evidence>